<accession>A0A7J7KTK3</accession>
<comment type="caution">
    <text evidence="1">The sequence shown here is derived from an EMBL/GenBank/DDBJ whole genome shotgun (WGS) entry which is preliminary data.</text>
</comment>
<name>A0A7J7KTK3_BUGNE</name>
<protein>
    <submittedName>
        <fullName evidence="1">Uncharacterized protein</fullName>
    </submittedName>
</protein>
<evidence type="ECO:0000313" key="2">
    <source>
        <dbReference type="Proteomes" id="UP000593567"/>
    </source>
</evidence>
<dbReference type="Proteomes" id="UP000593567">
    <property type="component" value="Unassembled WGS sequence"/>
</dbReference>
<evidence type="ECO:0000313" key="1">
    <source>
        <dbReference type="EMBL" id="KAF6041536.1"/>
    </source>
</evidence>
<dbReference type="EMBL" id="VXIV02000030">
    <property type="protein sequence ID" value="KAF6041536.1"/>
    <property type="molecule type" value="Genomic_DNA"/>
</dbReference>
<proteinExistence type="predicted"/>
<dbReference type="AlphaFoldDB" id="A0A7J7KTK3"/>
<reference evidence="1" key="1">
    <citation type="submission" date="2020-06" db="EMBL/GenBank/DDBJ databases">
        <title>Draft genome of Bugula neritina, a colonial animal packing powerful symbionts and potential medicines.</title>
        <authorList>
            <person name="Rayko M."/>
        </authorList>
    </citation>
    <scope>NUCLEOTIDE SEQUENCE [LARGE SCALE GENOMIC DNA]</scope>
    <source>
        <strain evidence="1">Kwan_BN1</strain>
    </source>
</reference>
<gene>
    <name evidence="1" type="ORF">EB796_000165</name>
</gene>
<organism evidence="1 2">
    <name type="scientific">Bugula neritina</name>
    <name type="common">Brown bryozoan</name>
    <name type="synonym">Sertularia neritina</name>
    <dbReference type="NCBI Taxonomy" id="10212"/>
    <lineage>
        <taxon>Eukaryota</taxon>
        <taxon>Metazoa</taxon>
        <taxon>Spiralia</taxon>
        <taxon>Lophotrochozoa</taxon>
        <taxon>Bryozoa</taxon>
        <taxon>Gymnolaemata</taxon>
        <taxon>Cheilostomatida</taxon>
        <taxon>Flustrina</taxon>
        <taxon>Buguloidea</taxon>
        <taxon>Bugulidae</taxon>
        <taxon>Bugula</taxon>
    </lineage>
</organism>
<sequence length="148" mass="16419">MKQSDSACERKPPKPTYICSPDSETVIVAVCDSGMCRIDLNRCEVVEWFISCKAALSMTCYGRDFLLVAGRSSFKVELTIINANTGKCAQKYFVLSSNHWRGGAVVGTLSCKETERTKFVIPDLHTDGNTLAVSRSLNKQLLFYSFNS</sequence>
<keyword evidence="2" id="KW-1185">Reference proteome</keyword>